<dbReference type="STRING" id="187868.SAMN05192589_11016"/>
<evidence type="ECO:0000256" key="1">
    <source>
        <dbReference type="SAM" id="Phobius"/>
    </source>
</evidence>
<keyword evidence="1" id="KW-1133">Transmembrane helix</keyword>
<gene>
    <name evidence="2" type="ORF">SAMN05192589_11016</name>
</gene>
<feature type="transmembrane region" description="Helical" evidence="1">
    <location>
        <begin position="39"/>
        <end position="57"/>
    </location>
</feature>
<keyword evidence="3" id="KW-1185">Reference proteome</keyword>
<protein>
    <submittedName>
        <fullName evidence="2">Uncharacterized protein</fullName>
    </submittedName>
</protein>
<keyword evidence="1" id="KW-0812">Transmembrane</keyword>
<name>A0A1G6YC37_9BURK</name>
<dbReference type="AlphaFoldDB" id="A0A1G6YC37"/>
<keyword evidence="1" id="KW-0472">Membrane</keyword>
<sequence length="73" mass="7445">MCEARARGFATTSAAPSARPICPALVGTLSNTMPLGQTIGWITAICHGLVIIAALALPETLGRELSPGTETVP</sequence>
<organism evidence="2 3">
    <name type="scientific">Paracidovorax valerianellae</name>
    <dbReference type="NCBI Taxonomy" id="187868"/>
    <lineage>
        <taxon>Bacteria</taxon>
        <taxon>Pseudomonadati</taxon>
        <taxon>Pseudomonadota</taxon>
        <taxon>Betaproteobacteria</taxon>
        <taxon>Burkholderiales</taxon>
        <taxon>Comamonadaceae</taxon>
        <taxon>Paracidovorax</taxon>
    </lineage>
</organism>
<reference evidence="2 3" key="1">
    <citation type="submission" date="2016-10" db="EMBL/GenBank/DDBJ databases">
        <authorList>
            <person name="de Groot N.N."/>
        </authorList>
    </citation>
    <scope>NUCLEOTIDE SEQUENCE [LARGE SCALE GENOMIC DNA]</scope>
    <source>
        <strain evidence="2 3">DSM 16619</strain>
    </source>
</reference>
<evidence type="ECO:0000313" key="2">
    <source>
        <dbReference type="EMBL" id="SDD87821.1"/>
    </source>
</evidence>
<dbReference type="EMBL" id="FMZC01000010">
    <property type="protein sequence ID" value="SDD87821.1"/>
    <property type="molecule type" value="Genomic_DNA"/>
</dbReference>
<dbReference type="Proteomes" id="UP000198781">
    <property type="component" value="Unassembled WGS sequence"/>
</dbReference>
<evidence type="ECO:0000313" key="3">
    <source>
        <dbReference type="Proteomes" id="UP000198781"/>
    </source>
</evidence>
<accession>A0A1G6YC37</accession>
<proteinExistence type="predicted"/>